<dbReference type="GO" id="GO:0004190">
    <property type="term" value="F:aspartic-type endopeptidase activity"/>
    <property type="evidence" value="ECO:0007669"/>
    <property type="project" value="UniProtKB-KW"/>
</dbReference>
<keyword evidence="3" id="KW-0064">Aspartyl protease</keyword>
<comment type="caution">
    <text evidence="5">The sequence shown here is derived from an EMBL/GenBank/DDBJ whole genome shotgun (WGS) entry which is preliminary data.</text>
</comment>
<dbReference type="GO" id="GO:0008047">
    <property type="term" value="F:enzyme activator activity"/>
    <property type="evidence" value="ECO:0007669"/>
    <property type="project" value="InterPro"/>
</dbReference>
<dbReference type="Gene3D" id="3.40.50.1450">
    <property type="entry name" value="HybD-like"/>
    <property type="match status" value="1"/>
</dbReference>
<dbReference type="EMBL" id="JADOUA010000001">
    <property type="protein sequence ID" value="MBG6093583.1"/>
    <property type="molecule type" value="Genomic_DNA"/>
</dbReference>
<dbReference type="PANTHER" id="PTHR30302">
    <property type="entry name" value="HYDROGENASE 1 MATURATION PROTEASE"/>
    <property type="match status" value="1"/>
</dbReference>
<evidence type="ECO:0000256" key="4">
    <source>
        <dbReference type="ARBA" id="ARBA00022801"/>
    </source>
</evidence>
<evidence type="ECO:0000313" key="5">
    <source>
        <dbReference type="EMBL" id="MBG6093583.1"/>
    </source>
</evidence>
<dbReference type="Proteomes" id="UP000614047">
    <property type="component" value="Unassembled WGS sequence"/>
</dbReference>
<sequence length="167" mass="17213">MTGGAADRAARRGRVVIGVGNPFRRDDGAGPAVVEALRGRIAATPAVTDGEPARLIELWAGAALAVVVDAVRADPPRPGRVHEQALEAVGRDGLDPPASSHALGLEHAVELGTALDRMPVRLRVYAIEGADFDFGVGLTPEVEAAVATVAARVEALLRDPADAPPAR</sequence>
<gene>
    <name evidence="5" type="ORF">IW256_007696</name>
</gene>
<accession>A0A931DRS6</accession>
<proteinExistence type="inferred from homology"/>
<comment type="similarity">
    <text evidence="1">Belongs to the peptidase A31 family.</text>
</comment>
<protein>
    <submittedName>
        <fullName evidence="5">Hydrogenase maturation protease</fullName>
        <ecNumber evidence="5">3.4.23.-</ecNumber>
    </submittedName>
</protein>
<dbReference type="InterPro" id="IPR023430">
    <property type="entry name" value="Pept_HybD-like_dom_sf"/>
</dbReference>
<dbReference type="PANTHER" id="PTHR30302:SF1">
    <property type="entry name" value="HYDROGENASE 2 MATURATION PROTEASE"/>
    <property type="match status" value="1"/>
</dbReference>
<keyword evidence="2 5" id="KW-0645">Protease</keyword>
<keyword evidence="4 5" id="KW-0378">Hydrolase</keyword>
<reference evidence="5" key="1">
    <citation type="submission" date="2020-11" db="EMBL/GenBank/DDBJ databases">
        <title>Sequencing the genomes of 1000 actinobacteria strains.</title>
        <authorList>
            <person name="Klenk H.-P."/>
        </authorList>
    </citation>
    <scope>NUCLEOTIDE SEQUENCE</scope>
    <source>
        <strain evidence="5">DSM 43175</strain>
    </source>
</reference>
<name>A0A931DRS6_9ACTN</name>
<dbReference type="SUPFAM" id="SSF53163">
    <property type="entry name" value="HybD-like"/>
    <property type="match status" value="1"/>
</dbReference>
<dbReference type="Pfam" id="PF01750">
    <property type="entry name" value="HycI"/>
    <property type="match status" value="1"/>
</dbReference>
<dbReference type="AlphaFoldDB" id="A0A931DRS6"/>
<organism evidence="5 6">
    <name type="scientific">Actinomadura viridis</name>
    <dbReference type="NCBI Taxonomy" id="58110"/>
    <lineage>
        <taxon>Bacteria</taxon>
        <taxon>Bacillati</taxon>
        <taxon>Actinomycetota</taxon>
        <taxon>Actinomycetes</taxon>
        <taxon>Streptosporangiales</taxon>
        <taxon>Thermomonosporaceae</taxon>
        <taxon>Actinomadura</taxon>
    </lineage>
</organism>
<evidence type="ECO:0000256" key="3">
    <source>
        <dbReference type="ARBA" id="ARBA00022750"/>
    </source>
</evidence>
<keyword evidence="6" id="KW-1185">Reference proteome</keyword>
<dbReference type="CDD" id="cd00518">
    <property type="entry name" value="H2MP"/>
    <property type="match status" value="1"/>
</dbReference>
<evidence type="ECO:0000256" key="1">
    <source>
        <dbReference type="ARBA" id="ARBA00006814"/>
    </source>
</evidence>
<dbReference type="NCBIfam" id="TIGR00072">
    <property type="entry name" value="hydrog_prot"/>
    <property type="match status" value="1"/>
</dbReference>
<dbReference type="GO" id="GO:0016485">
    <property type="term" value="P:protein processing"/>
    <property type="evidence" value="ECO:0007669"/>
    <property type="project" value="TreeGrafter"/>
</dbReference>
<dbReference type="RefSeq" id="WP_197015627.1">
    <property type="nucleotide sequence ID" value="NZ_BAABES010000003.1"/>
</dbReference>
<evidence type="ECO:0000256" key="2">
    <source>
        <dbReference type="ARBA" id="ARBA00022670"/>
    </source>
</evidence>
<dbReference type="EC" id="3.4.23.-" evidence="5"/>
<evidence type="ECO:0000313" key="6">
    <source>
        <dbReference type="Proteomes" id="UP000614047"/>
    </source>
</evidence>
<dbReference type="InterPro" id="IPR000671">
    <property type="entry name" value="Peptidase_A31"/>
</dbReference>